<evidence type="ECO:0000256" key="1">
    <source>
        <dbReference type="SAM" id="MobiDB-lite"/>
    </source>
</evidence>
<evidence type="ECO:0000256" key="2">
    <source>
        <dbReference type="SAM" id="SignalP"/>
    </source>
</evidence>
<feature type="chain" id="PRO_5047417159" evidence="2">
    <location>
        <begin position="22"/>
        <end position="306"/>
    </location>
</feature>
<comment type="caution">
    <text evidence="4">The sequence shown here is derived from an EMBL/GenBank/DDBJ whole genome shotgun (WGS) entry which is preliminary data.</text>
</comment>
<evidence type="ECO:0000313" key="4">
    <source>
        <dbReference type="EMBL" id="MEI2455233.1"/>
    </source>
</evidence>
<evidence type="ECO:0000259" key="3">
    <source>
        <dbReference type="SMART" id="SM00953"/>
    </source>
</evidence>
<feature type="compositionally biased region" description="Low complexity" evidence="1">
    <location>
        <begin position="74"/>
        <end position="90"/>
    </location>
</feature>
<feature type="domain" description="RES" evidence="3">
    <location>
        <begin position="172"/>
        <end position="295"/>
    </location>
</feature>
<keyword evidence="2" id="KW-0732">Signal</keyword>
<reference evidence="4 5" key="1">
    <citation type="submission" date="2024-02" db="EMBL/GenBank/DDBJ databases">
        <title>Lysobacter Genome Sequencing and Mining.</title>
        <authorList>
            <person name="Bierman J."/>
            <person name="Walker M.C."/>
        </authorList>
    </citation>
    <scope>NUCLEOTIDE SEQUENCE [LARGE SCALE GENOMIC DNA]</scope>
    <source>
        <strain evidence="4 5">PB6250</strain>
    </source>
</reference>
<dbReference type="EMBL" id="JBANDL010000002">
    <property type="protein sequence ID" value="MEI2455233.1"/>
    <property type="molecule type" value="Genomic_DNA"/>
</dbReference>
<protein>
    <submittedName>
        <fullName evidence="4">RES domain-containing protein</fullName>
    </submittedName>
</protein>
<evidence type="ECO:0000313" key="5">
    <source>
        <dbReference type="Proteomes" id="UP001387215"/>
    </source>
</evidence>
<proteinExistence type="predicted"/>
<dbReference type="InterPro" id="IPR014914">
    <property type="entry name" value="RES_dom"/>
</dbReference>
<dbReference type="SMART" id="SM00953">
    <property type="entry name" value="RES"/>
    <property type="match status" value="1"/>
</dbReference>
<dbReference type="PROSITE" id="PS51257">
    <property type="entry name" value="PROKAR_LIPOPROTEIN"/>
    <property type="match status" value="1"/>
</dbReference>
<gene>
    <name evidence="4" type="ORF">V2J18_11150</name>
</gene>
<name>A0ABU8D2H7_9GAMM</name>
<feature type="region of interest" description="Disordered" evidence="1">
    <location>
        <begin position="25"/>
        <end position="151"/>
    </location>
</feature>
<feature type="signal peptide" evidence="2">
    <location>
        <begin position="1"/>
        <end position="21"/>
    </location>
</feature>
<keyword evidence="5" id="KW-1185">Reference proteome</keyword>
<organism evidence="4 5">
    <name type="scientific">Lysobacter firmicutimachus</name>
    <dbReference type="NCBI Taxonomy" id="1792846"/>
    <lineage>
        <taxon>Bacteria</taxon>
        <taxon>Pseudomonadati</taxon>
        <taxon>Pseudomonadota</taxon>
        <taxon>Gammaproteobacteria</taxon>
        <taxon>Lysobacterales</taxon>
        <taxon>Lysobacteraceae</taxon>
        <taxon>Lysobacter</taxon>
    </lineage>
</organism>
<sequence length="306" mass="32315">MSKSLALPLCLGLCLLLVAGACDRRRSQPPQESDTRDSTIAQPGANATEAGRETTAPGSACTGLSGPALEDCQAPASDTARAAPAVSAPAKPGPAESPPLPRPSPRTMSQSKPNPPAGTPEARPASRDKQLADSFPASDPPSTSAPQSAEPARKLPHLLLYRVVAAEQVEHAFDDGPGFEGGRWTSPGRRAIYASLSPAGALLEFVAHLDGDAPRELRMAVASVPADCVHPCGAVPEDWDQRPYREHVRRVGDCWLDAGPSFGLFVPSALSPRERNVLLNLGHEDRDKLDVLSADVVALDERLCRR</sequence>
<accession>A0ABU8D2H7</accession>
<feature type="compositionally biased region" description="Pro residues" evidence="1">
    <location>
        <begin position="91"/>
        <end position="104"/>
    </location>
</feature>
<dbReference type="RefSeq" id="WP_336131804.1">
    <property type="nucleotide sequence ID" value="NZ_JBANDL010000002.1"/>
</dbReference>
<dbReference type="Pfam" id="PF08808">
    <property type="entry name" value="RES"/>
    <property type="match status" value="1"/>
</dbReference>
<dbReference type="Proteomes" id="UP001387215">
    <property type="component" value="Unassembled WGS sequence"/>
</dbReference>